<comment type="caution">
    <text evidence="3">The sequence shown here is derived from an EMBL/GenBank/DDBJ whole genome shotgun (WGS) entry which is preliminary data.</text>
</comment>
<dbReference type="Proteomes" id="UP000803844">
    <property type="component" value="Unassembled WGS sequence"/>
</dbReference>
<proteinExistence type="predicted"/>
<name>A0A9P4Y8C1_CRYP1</name>
<dbReference type="PANTHER" id="PTHR46929">
    <property type="entry name" value="EXPRESSED PROTEIN"/>
    <property type="match status" value="1"/>
</dbReference>
<feature type="compositionally biased region" description="Polar residues" evidence="1">
    <location>
        <begin position="218"/>
        <end position="227"/>
    </location>
</feature>
<reference evidence="3" key="1">
    <citation type="journal article" date="2020" name="Phytopathology">
        <title>Genome sequence of the chestnut blight fungus Cryphonectria parasitica EP155: A fundamental resource for an archetypical invasive plant pathogen.</title>
        <authorList>
            <person name="Crouch J.A."/>
            <person name="Dawe A."/>
            <person name="Aerts A."/>
            <person name="Barry K."/>
            <person name="Churchill A.C.L."/>
            <person name="Grimwood J."/>
            <person name="Hillman B."/>
            <person name="Milgroom M.G."/>
            <person name="Pangilinan J."/>
            <person name="Smith M."/>
            <person name="Salamov A."/>
            <person name="Schmutz J."/>
            <person name="Yadav J."/>
            <person name="Grigoriev I.V."/>
            <person name="Nuss D."/>
        </authorList>
    </citation>
    <scope>NUCLEOTIDE SEQUENCE</scope>
    <source>
        <strain evidence="3">EP155</strain>
    </source>
</reference>
<evidence type="ECO:0000313" key="4">
    <source>
        <dbReference type="Proteomes" id="UP000803844"/>
    </source>
</evidence>
<dbReference type="PANTHER" id="PTHR46929:SF3">
    <property type="entry name" value="MYB_SANT-LIKE DOMAIN-CONTAINING PROTEIN"/>
    <property type="match status" value="1"/>
</dbReference>
<dbReference type="RefSeq" id="XP_040778901.1">
    <property type="nucleotide sequence ID" value="XM_040926179.1"/>
</dbReference>
<evidence type="ECO:0000256" key="1">
    <source>
        <dbReference type="SAM" id="MobiDB-lite"/>
    </source>
</evidence>
<evidence type="ECO:0000259" key="2">
    <source>
        <dbReference type="Pfam" id="PF12776"/>
    </source>
</evidence>
<feature type="compositionally biased region" description="Low complexity" evidence="1">
    <location>
        <begin position="287"/>
        <end position="311"/>
    </location>
</feature>
<protein>
    <recommendedName>
        <fullName evidence="2">Myb/SANT-like domain-containing protein</fullName>
    </recommendedName>
</protein>
<feature type="compositionally biased region" description="Polar residues" evidence="1">
    <location>
        <begin position="173"/>
        <end position="195"/>
    </location>
</feature>
<accession>A0A9P4Y8C1</accession>
<feature type="compositionally biased region" description="Basic and acidic residues" evidence="1">
    <location>
        <begin position="267"/>
        <end position="283"/>
    </location>
</feature>
<dbReference type="OrthoDB" id="5307821at2759"/>
<dbReference type="GeneID" id="63843308"/>
<feature type="domain" description="Myb/SANT-like" evidence="2">
    <location>
        <begin position="18"/>
        <end position="111"/>
    </location>
</feature>
<gene>
    <name evidence="3" type="ORF">M406DRAFT_90507</name>
</gene>
<evidence type="ECO:0000313" key="3">
    <source>
        <dbReference type="EMBL" id="KAF3767940.1"/>
    </source>
</evidence>
<organism evidence="3 4">
    <name type="scientific">Cryphonectria parasitica (strain ATCC 38755 / EP155)</name>
    <dbReference type="NCBI Taxonomy" id="660469"/>
    <lineage>
        <taxon>Eukaryota</taxon>
        <taxon>Fungi</taxon>
        <taxon>Dikarya</taxon>
        <taxon>Ascomycota</taxon>
        <taxon>Pezizomycotina</taxon>
        <taxon>Sordariomycetes</taxon>
        <taxon>Sordariomycetidae</taxon>
        <taxon>Diaporthales</taxon>
        <taxon>Cryphonectriaceae</taxon>
        <taxon>Cryphonectria-Endothia species complex</taxon>
        <taxon>Cryphonectria</taxon>
    </lineage>
</organism>
<keyword evidence="4" id="KW-1185">Reference proteome</keyword>
<dbReference type="AlphaFoldDB" id="A0A9P4Y8C1"/>
<dbReference type="Pfam" id="PF12776">
    <property type="entry name" value="Myb_DNA-bind_3"/>
    <property type="match status" value="1"/>
</dbReference>
<feature type="region of interest" description="Disordered" evidence="1">
    <location>
        <begin position="398"/>
        <end position="434"/>
    </location>
</feature>
<sequence>MSSRYDTPTPRKGPRFVWTPEFEETFFRSLCESVKMGLKDTHSFKSEAWDRACAALAERHGAYPNKGHLINKSDNARKKFRLWRGLREDPEFLYNPKTRTVTASDAAWRAHIEREPLSKSLRNRAFEHEAYLEILFPDVVGSGGAPKRVLKTKRKGQPDSLPDADDLDAAGNNVMNLLTPNSSNQTMYRPVSQTPILPPTVPSNGTLRPAAPMAVQTRAANTSSSALTPPDEEAPQTTHSRKRFPPHNNNNNNNYIDLTHSAQMMKMDNHDPHMDNPDQHDGSHAVSNNSGNHANQQSSNNNNTAGSSPNSRPHLQEAMAAFGEYLRNHRNAAPAPRWQEMAMETFFRDFADEDPDLQIRIGEKVLCDPNKAMMFCMMPEHMRKHWVKRLRELHNRHDFSSLSVGGGGGGGGGSGSQSGSMNPPSMGNAVGPGLNGNNGLMNGGGMGPGIMTLGSVAGVNGMGRNGSQVG</sequence>
<dbReference type="InterPro" id="IPR024752">
    <property type="entry name" value="Myb/SANT-like_dom"/>
</dbReference>
<dbReference type="EMBL" id="MU032346">
    <property type="protein sequence ID" value="KAF3767940.1"/>
    <property type="molecule type" value="Genomic_DNA"/>
</dbReference>
<feature type="compositionally biased region" description="Gly residues" evidence="1">
    <location>
        <begin position="404"/>
        <end position="416"/>
    </location>
</feature>
<feature type="region of interest" description="Disordered" evidence="1">
    <location>
        <begin position="267"/>
        <end position="313"/>
    </location>
</feature>
<feature type="region of interest" description="Disordered" evidence="1">
    <location>
        <begin position="143"/>
        <end position="255"/>
    </location>
</feature>